<dbReference type="GO" id="GO:0046872">
    <property type="term" value="F:metal ion binding"/>
    <property type="evidence" value="ECO:0007669"/>
    <property type="project" value="UniProtKB-KW"/>
</dbReference>
<protein>
    <recommendedName>
        <fullName evidence="3">DDE Tnp4 domain-containing protein</fullName>
    </recommendedName>
</protein>
<dbReference type="EMBL" id="LWCA01002193">
    <property type="protein sequence ID" value="OAF64043.1"/>
    <property type="molecule type" value="Genomic_DNA"/>
</dbReference>
<feature type="non-terminal residue" evidence="4">
    <location>
        <position position="1"/>
    </location>
</feature>
<dbReference type="AlphaFoldDB" id="A0A177ARP5"/>
<keyword evidence="2" id="KW-0479">Metal-binding</keyword>
<evidence type="ECO:0000256" key="2">
    <source>
        <dbReference type="ARBA" id="ARBA00022723"/>
    </source>
</evidence>
<comment type="cofactor">
    <cofactor evidence="1">
        <name>a divalent metal cation</name>
        <dbReference type="ChEBI" id="CHEBI:60240"/>
    </cofactor>
</comment>
<dbReference type="Proteomes" id="UP000078046">
    <property type="component" value="Unassembled WGS sequence"/>
</dbReference>
<organism evidence="4 5">
    <name type="scientific">Intoshia linei</name>
    <dbReference type="NCBI Taxonomy" id="1819745"/>
    <lineage>
        <taxon>Eukaryota</taxon>
        <taxon>Metazoa</taxon>
        <taxon>Spiralia</taxon>
        <taxon>Lophotrochozoa</taxon>
        <taxon>Mesozoa</taxon>
        <taxon>Orthonectida</taxon>
        <taxon>Rhopaluridae</taxon>
        <taxon>Intoshia</taxon>
    </lineage>
</organism>
<dbReference type="Pfam" id="PF13359">
    <property type="entry name" value="DDE_Tnp_4"/>
    <property type="match status" value="1"/>
</dbReference>
<name>A0A177ARP5_9BILA</name>
<evidence type="ECO:0000256" key="1">
    <source>
        <dbReference type="ARBA" id="ARBA00001968"/>
    </source>
</evidence>
<gene>
    <name evidence="4" type="ORF">A3Q56_08253</name>
</gene>
<proteinExistence type="predicted"/>
<feature type="domain" description="DDE Tnp4" evidence="3">
    <location>
        <begin position="3"/>
        <end position="104"/>
    </location>
</feature>
<accession>A0A177ARP5</accession>
<sequence length="109" mass="12826">FSQKGFLGSEHDFSAFKRNYINYLDYLKKLPFEEISLDIDSRWGFVLDSGYLGNSCETPGLRKFAMNRPSFVKPNEIHYQSKLASKRGCVERFFGRLKKSFFIFSPIYR</sequence>
<keyword evidence="5" id="KW-1185">Reference proteome</keyword>
<comment type="caution">
    <text evidence="4">The sequence shown here is derived from an EMBL/GenBank/DDBJ whole genome shotgun (WGS) entry which is preliminary data.</text>
</comment>
<reference evidence="4 5" key="1">
    <citation type="submission" date="2016-04" db="EMBL/GenBank/DDBJ databases">
        <title>The genome of Intoshia linei affirms orthonectids as highly simplified spiralians.</title>
        <authorList>
            <person name="Mikhailov K.V."/>
            <person name="Slusarev G.S."/>
            <person name="Nikitin M.A."/>
            <person name="Logacheva M.D."/>
            <person name="Penin A."/>
            <person name="Aleoshin V."/>
            <person name="Panchin Y.V."/>
        </authorList>
    </citation>
    <scope>NUCLEOTIDE SEQUENCE [LARGE SCALE GENOMIC DNA]</scope>
    <source>
        <strain evidence="4">Intl2013</strain>
        <tissue evidence="4">Whole animal</tissue>
    </source>
</reference>
<evidence type="ECO:0000259" key="3">
    <source>
        <dbReference type="Pfam" id="PF13359"/>
    </source>
</evidence>
<dbReference type="InterPro" id="IPR027806">
    <property type="entry name" value="HARBI1_dom"/>
</dbReference>
<evidence type="ECO:0000313" key="5">
    <source>
        <dbReference type="Proteomes" id="UP000078046"/>
    </source>
</evidence>
<evidence type="ECO:0000313" key="4">
    <source>
        <dbReference type="EMBL" id="OAF64043.1"/>
    </source>
</evidence>